<dbReference type="AlphaFoldDB" id="A0A6C0ID20"/>
<organism evidence="1">
    <name type="scientific">viral metagenome</name>
    <dbReference type="NCBI Taxonomy" id="1070528"/>
    <lineage>
        <taxon>unclassified sequences</taxon>
        <taxon>metagenomes</taxon>
        <taxon>organismal metagenomes</taxon>
    </lineage>
</organism>
<protein>
    <submittedName>
        <fullName evidence="1">Uncharacterized protein</fullName>
    </submittedName>
</protein>
<accession>A0A6C0ID20</accession>
<dbReference type="EMBL" id="MN740156">
    <property type="protein sequence ID" value="QHT90659.1"/>
    <property type="molecule type" value="Genomic_DNA"/>
</dbReference>
<name>A0A6C0ID20_9ZZZZ</name>
<evidence type="ECO:0000313" key="1">
    <source>
        <dbReference type="EMBL" id="QHT90659.1"/>
    </source>
</evidence>
<reference evidence="1" key="1">
    <citation type="journal article" date="2020" name="Nature">
        <title>Giant virus diversity and host interactions through global metagenomics.</title>
        <authorList>
            <person name="Schulz F."/>
            <person name="Roux S."/>
            <person name="Paez-Espino D."/>
            <person name="Jungbluth S."/>
            <person name="Walsh D.A."/>
            <person name="Denef V.J."/>
            <person name="McMahon K.D."/>
            <person name="Konstantinidis K.T."/>
            <person name="Eloe-Fadrosh E.A."/>
            <person name="Kyrpides N.C."/>
            <person name="Woyke T."/>
        </authorList>
    </citation>
    <scope>NUCLEOTIDE SEQUENCE</scope>
    <source>
        <strain evidence="1">GVMAG-M-3300023184-71</strain>
    </source>
</reference>
<sequence>MSIPTSESLQCDSLVAVPLAPCMITSRQVWEWIGKGSVTHYGYITVPHEIHEGLEGTLLFYNKVFSAKKYMVFSGNDLYVKVPSTIVDSYGPGAHPFYFRIHLLGSSVTKQQQPQQAPLQLPKQPKKKVEETTTMVLQGRFGNTQQFSPEMLLELESHTGAFQRLPIGASSVGWTAKPRHL</sequence>
<proteinExistence type="predicted"/>